<sequence length="205" mass="22457">MVAVRRVPESDFDAVYQLLCERVGHRDRATVRTWYDDRPELFHAAYEDSAGGGDAADGLREGGAAADVVGIAIGRERGDDHVELAGIGVREADTRRGIGSQLLSAFETAAADAGFGRVSLGSAGGYVDDFYLANGYDPESILVRLHPDDVTENVRDLGFDILRERREDETRKFYVAPGGYDPERVEAVRSAFGDPQAIYVMEKRI</sequence>
<dbReference type="InterPro" id="IPR016181">
    <property type="entry name" value="Acyl_CoA_acyltransferase"/>
</dbReference>
<evidence type="ECO:0000313" key="2">
    <source>
        <dbReference type="EMBL" id="MXR19795.1"/>
    </source>
</evidence>
<gene>
    <name evidence="2" type="ORF">GRX66_03960</name>
</gene>
<keyword evidence="3" id="KW-1185">Reference proteome</keyword>
<reference evidence="2 3" key="1">
    <citation type="submission" date="2019-12" db="EMBL/GenBank/DDBJ databases">
        <title>Isolation and characterization of three novel carbon monoxide-oxidizing members of Halobacteria from salione crusts and soils.</title>
        <authorList>
            <person name="Myers M.R."/>
            <person name="King G.M."/>
        </authorList>
    </citation>
    <scope>NUCLEOTIDE SEQUENCE [LARGE SCALE GENOMIC DNA]</scope>
    <source>
        <strain evidence="2 3">PCN9</strain>
    </source>
</reference>
<dbReference type="CDD" id="cd04301">
    <property type="entry name" value="NAT_SF"/>
    <property type="match status" value="1"/>
</dbReference>
<evidence type="ECO:0000313" key="3">
    <source>
        <dbReference type="Proteomes" id="UP000471521"/>
    </source>
</evidence>
<name>A0A6B0SDH6_9EURY</name>
<accession>A0A6B0SDH6</accession>
<dbReference type="AlphaFoldDB" id="A0A6B0SDH6"/>
<dbReference type="EMBL" id="WUUU01000016">
    <property type="protein sequence ID" value="MXR19795.1"/>
    <property type="molecule type" value="Genomic_DNA"/>
</dbReference>
<feature type="domain" description="N-acetyltransferase" evidence="1">
    <location>
        <begin position="2"/>
        <end position="158"/>
    </location>
</feature>
<dbReference type="PROSITE" id="PS51186">
    <property type="entry name" value="GNAT"/>
    <property type="match status" value="1"/>
</dbReference>
<dbReference type="GO" id="GO:0016747">
    <property type="term" value="F:acyltransferase activity, transferring groups other than amino-acyl groups"/>
    <property type="evidence" value="ECO:0007669"/>
    <property type="project" value="InterPro"/>
</dbReference>
<dbReference type="Pfam" id="PF00583">
    <property type="entry name" value="Acetyltransf_1"/>
    <property type="match status" value="1"/>
</dbReference>
<dbReference type="Gene3D" id="3.40.630.30">
    <property type="match status" value="1"/>
</dbReference>
<dbReference type="Proteomes" id="UP000471521">
    <property type="component" value="Unassembled WGS sequence"/>
</dbReference>
<comment type="caution">
    <text evidence="2">The sequence shown here is derived from an EMBL/GenBank/DDBJ whole genome shotgun (WGS) entry which is preliminary data.</text>
</comment>
<dbReference type="RefSeq" id="WP_159525369.1">
    <property type="nucleotide sequence ID" value="NZ_WUUU01000016.1"/>
</dbReference>
<evidence type="ECO:0000259" key="1">
    <source>
        <dbReference type="PROSITE" id="PS51186"/>
    </source>
</evidence>
<dbReference type="SUPFAM" id="SSF55729">
    <property type="entry name" value="Acyl-CoA N-acyltransferases (Nat)"/>
    <property type="match status" value="1"/>
</dbReference>
<keyword evidence="2" id="KW-0808">Transferase</keyword>
<dbReference type="InterPro" id="IPR000182">
    <property type="entry name" value="GNAT_dom"/>
</dbReference>
<proteinExistence type="predicted"/>
<dbReference type="OrthoDB" id="43754at2157"/>
<organism evidence="2 3">
    <name type="scientific">Halobacterium bonnevillei</name>
    <dbReference type="NCBI Taxonomy" id="2692200"/>
    <lineage>
        <taxon>Archaea</taxon>
        <taxon>Methanobacteriati</taxon>
        <taxon>Methanobacteriota</taxon>
        <taxon>Stenosarchaea group</taxon>
        <taxon>Halobacteria</taxon>
        <taxon>Halobacteriales</taxon>
        <taxon>Halobacteriaceae</taxon>
        <taxon>Halobacterium</taxon>
    </lineage>
</organism>
<protein>
    <submittedName>
        <fullName evidence="2">GNAT family N-acetyltransferase</fullName>
    </submittedName>
</protein>